<organism evidence="2 3">
    <name type="scientific">Burkholderia savannae</name>
    <dbReference type="NCBI Taxonomy" id="1637837"/>
    <lineage>
        <taxon>Bacteria</taxon>
        <taxon>Pseudomonadati</taxon>
        <taxon>Pseudomonadota</taxon>
        <taxon>Betaproteobacteria</taxon>
        <taxon>Burkholderiales</taxon>
        <taxon>Burkholderiaceae</taxon>
        <taxon>Burkholderia</taxon>
        <taxon>pseudomallei group</taxon>
    </lineage>
</organism>
<dbReference type="SUPFAM" id="SSF69279">
    <property type="entry name" value="Phage tail proteins"/>
    <property type="match status" value="1"/>
</dbReference>
<evidence type="ECO:0000313" key="3">
    <source>
        <dbReference type="Proteomes" id="UP000070255"/>
    </source>
</evidence>
<comment type="caution">
    <text evidence="2">The sequence shown here is derived from an EMBL/GenBank/DDBJ whole genome shotgun (WGS) entry which is preliminary data.</text>
</comment>
<keyword evidence="3" id="KW-1185">Reference proteome</keyword>
<accession>A0ABR5TFI9</accession>
<dbReference type="Pfam" id="PF05954">
    <property type="entry name" value="Phage_GPD"/>
    <property type="match status" value="1"/>
</dbReference>
<dbReference type="PANTHER" id="PTHR35862">
    <property type="entry name" value="FELS-2 PROPHAGE PROTEIN"/>
    <property type="match status" value="1"/>
</dbReference>
<reference evidence="2 3" key="1">
    <citation type="submission" date="2015-11" db="EMBL/GenBank/DDBJ databases">
        <authorList>
            <person name="Sahl J."/>
            <person name="Wagner D."/>
            <person name="Keim P."/>
        </authorList>
    </citation>
    <scope>NUCLEOTIDE SEQUENCE [LARGE SCALE GENOMIC DNA]</scope>
    <source>
        <strain evidence="2 3">BDU18</strain>
    </source>
</reference>
<name>A0ABR5TFI9_9BURK</name>
<dbReference type="EMBL" id="LNJQ01000001">
    <property type="protein sequence ID" value="KWZ43738.1"/>
    <property type="molecule type" value="Genomic_DNA"/>
</dbReference>
<dbReference type="Proteomes" id="UP000070255">
    <property type="component" value="Unassembled WGS sequence"/>
</dbReference>
<gene>
    <name evidence="2" type="ORF">WS72_13315</name>
</gene>
<evidence type="ECO:0000256" key="1">
    <source>
        <dbReference type="SAM" id="MobiDB-lite"/>
    </source>
</evidence>
<dbReference type="RefSeq" id="WP_060822014.1">
    <property type="nucleotide sequence ID" value="NZ_LNJQ01000001.1"/>
</dbReference>
<dbReference type="InterPro" id="IPR052726">
    <property type="entry name" value="Phage_Baseplate_Hub"/>
</dbReference>
<proteinExistence type="predicted"/>
<feature type="region of interest" description="Disordered" evidence="1">
    <location>
        <begin position="346"/>
        <end position="371"/>
    </location>
</feature>
<sequence>MDAVNDTPTSVGDVPAPTFTLVYEQKNITNDIAQYVVSVSYTDFLSGQSDEIEVVLEDADGRWRDAWYPGKGDALTLKLGYAGASPLSCGRFEIDEIGFDDPPTTVTIRGLGTGVKASVRSRKAKAYEHTTLAAIAARVAKRNRLTLTGRIRDIRIDRVTQYQERDVAFLARLAREYGYAFKISGSRLIFSELANLRETPAILQFKRGDLKSVRLRDKIKDVYAEAKVGYHNPKMKKLVVYGVTGNAVGIVGQSEVATGKRKQSGQAASGDTLRLSVRAGSKATLQTKARAALDHANLKQTSGTFGMIGDTKLVAGASIELLGYGKLSGKYLIESARHRLDRGGGYETEVEVKRSSTDVQGSKGSGSGKKSSKGLHVYGVTAMGNVGVVGTIPIQTKGRK</sequence>
<protein>
    <submittedName>
        <fullName evidence="2">Cro/Cl family transcriptional regulator</fullName>
    </submittedName>
</protein>
<evidence type="ECO:0000313" key="2">
    <source>
        <dbReference type="EMBL" id="KWZ43738.1"/>
    </source>
</evidence>
<dbReference type="PANTHER" id="PTHR35862:SF1">
    <property type="entry name" value="FELS-2 PROPHAGE PROTEIN"/>
    <property type="match status" value="1"/>
</dbReference>
<feature type="compositionally biased region" description="Basic and acidic residues" evidence="1">
    <location>
        <begin position="346"/>
        <end position="356"/>
    </location>
</feature>